<organism evidence="2 3">
    <name type="scientific">Legionella dresdenensis</name>
    <dbReference type="NCBI Taxonomy" id="450200"/>
    <lineage>
        <taxon>Bacteria</taxon>
        <taxon>Pseudomonadati</taxon>
        <taxon>Pseudomonadota</taxon>
        <taxon>Gammaproteobacteria</taxon>
        <taxon>Legionellales</taxon>
        <taxon>Legionellaceae</taxon>
        <taxon>Legionella</taxon>
    </lineage>
</organism>
<evidence type="ECO:0000313" key="2">
    <source>
        <dbReference type="EMBL" id="MFC3909229.1"/>
    </source>
</evidence>
<reference evidence="3" key="1">
    <citation type="journal article" date="2019" name="Int. J. Syst. Evol. Microbiol.">
        <title>The Global Catalogue of Microorganisms (GCM) 10K type strain sequencing project: providing services to taxonomists for standard genome sequencing and annotation.</title>
        <authorList>
            <consortium name="The Broad Institute Genomics Platform"/>
            <consortium name="The Broad Institute Genome Sequencing Center for Infectious Disease"/>
            <person name="Wu L."/>
            <person name="Ma J."/>
        </authorList>
    </citation>
    <scope>NUCLEOTIDE SEQUENCE [LARGE SCALE GENOMIC DNA]</scope>
    <source>
        <strain evidence="3">CCUG 59858</strain>
    </source>
</reference>
<evidence type="ECO:0008006" key="4">
    <source>
        <dbReference type="Google" id="ProtNLM"/>
    </source>
</evidence>
<sequence>MVQTIDKMREKAQVFKVSAQDMPNAGLISKAFSLMTGFIQGIANTYQLVTRFSGGTDPNAFHNFLMAQYDKLPADTLEVLLLPMFTPNIPVKKLYATLVNAIVKGIPLTKALAELDIHLTQNVIAFGNPVILDALRRIPRAENTSEQYYIDNPEVPRISGGRAFDSVLKAIGMGILSAPHDIHSLFTQQMIETLTIQSIDTNKYQNNPFKQRFVNIVKDETEQLLKQFRVQAQKKEFYTPDFLTYSLSIFLKGFYPPPDGVREEDNWPKEWVEKLAKKIEVVSDMAFKCIMDPYSDTEALRSKAEEILGSDIDLIMERDQFHYLDKKYFDQISAVLKKNHPDYSEDEINCEIRQIQRQIIISLIFAGGDNIKKFLDHCFVELGRDEIKKKYIDSDYLNAPDPKVRRTNFDNLLKEIARHYTTIFAQPGKALDDFVVTYKGQSFFVAKGTDLHYTTWQANLSSEWGPFAKEFNPEKNVGEHRDLNPLATFGGHERVCRGLTFTWAEAWYVIFKVLQEFSITSQVNNKEDCHPTKFGFNNGLDGTPAYLFIPRAAKAEKRVAEDSFFGSRQKKPRTEGVLGDEAQHSFLSPA</sequence>
<name>A0ABV8CFW2_9GAMM</name>
<evidence type="ECO:0000313" key="3">
    <source>
        <dbReference type="Proteomes" id="UP001595758"/>
    </source>
</evidence>
<dbReference type="SUPFAM" id="SSF48264">
    <property type="entry name" value="Cytochrome P450"/>
    <property type="match status" value="1"/>
</dbReference>
<dbReference type="RefSeq" id="WP_382343248.1">
    <property type="nucleotide sequence ID" value="NZ_JBHSAB010000022.1"/>
</dbReference>
<dbReference type="Gene3D" id="1.10.630.10">
    <property type="entry name" value="Cytochrome P450"/>
    <property type="match status" value="1"/>
</dbReference>
<proteinExistence type="predicted"/>
<dbReference type="EMBL" id="JBHSAB010000022">
    <property type="protein sequence ID" value="MFC3909229.1"/>
    <property type="molecule type" value="Genomic_DNA"/>
</dbReference>
<feature type="region of interest" description="Disordered" evidence="1">
    <location>
        <begin position="562"/>
        <end position="590"/>
    </location>
</feature>
<dbReference type="InterPro" id="IPR036396">
    <property type="entry name" value="Cyt_P450_sf"/>
</dbReference>
<gene>
    <name evidence="2" type="ORF">ACFORL_09110</name>
</gene>
<dbReference type="Proteomes" id="UP001595758">
    <property type="component" value="Unassembled WGS sequence"/>
</dbReference>
<keyword evidence="3" id="KW-1185">Reference proteome</keyword>
<protein>
    <recommendedName>
        <fullName evidence="4">Cytochrome P450</fullName>
    </recommendedName>
</protein>
<evidence type="ECO:0000256" key="1">
    <source>
        <dbReference type="SAM" id="MobiDB-lite"/>
    </source>
</evidence>
<comment type="caution">
    <text evidence="2">The sequence shown here is derived from an EMBL/GenBank/DDBJ whole genome shotgun (WGS) entry which is preliminary data.</text>
</comment>
<accession>A0ABV8CFW2</accession>